<dbReference type="InterPro" id="IPR015422">
    <property type="entry name" value="PyrdxlP-dep_Trfase_small"/>
</dbReference>
<dbReference type="InterPro" id="IPR015424">
    <property type="entry name" value="PyrdxlP-dep_Trfase"/>
</dbReference>
<dbReference type="SUPFAM" id="SSF53383">
    <property type="entry name" value="PLP-dependent transferases"/>
    <property type="match status" value="1"/>
</dbReference>
<dbReference type="EMBL" id="DRIH01000137">
    <property type="protein sequence ID" value="HEC67973.1"/>
    <property type="molecule type" value="Genomic_DNA"/>
</dbReference>
<protein>
    <submittedName>
        <fullName evidence="1">Uncharacterized protein</fullName>
    </submittedName>
</protein>
<accession>A0A7C2ADV7</accession>
<dbReference type="Proteomes" id="UP000885738">
    <property type="component" value="Unassembled WGS sequence"/>
</dbReference>
<dbReference type="Gene3D" id="3.90.1150.10">
    <property type="entry name" value="Aspartate Aminotransferase, domain 1"/>
    <property type="match status" value="1"/>
</dbReference>
<organism evidence="1">
    <name type="scientific">Desulfofervidus auxilii</name>
    <dbReference type="NCBI Taxonomy" id="1621989"/>
    <lineage>
        <taxon>Bacteria</taxon>
        <taxon>Pseudomonadati</taxon>
        <taxon>Thermodesulfobacteriota</taxon>
        <taxon>Candidatus Desulfofervidia</taxon>
        <taxon>Candidatus Desulfofervidales</taxon>
        <taxon>Candidatus Desulfofervidaceae</taxon>
        <taxon>Candidatus Desulfofervidus</taxon>
    </lineage>
</organism>
<gene>
    <name evidence="1" type="ORF">ENI35_04075</name>
</gene>
<comment type="caution">
    <text evidence="1">The sequence shown here is derived from an EMBL/GenBank/DDBJ whole genome shotgun (WGS) entry which is preliminary data.</text>
</comment>
<proteinExistence type="predicted"/>
<dbReference type="AlphaFoldDB" id="A0A7C2ADV7"/>
<reference evidence="1" key="1">
    <citation type="journal article" date="2020" name="mSystems">
        <title>Genome- and Community-Level Interaction Insights into Carbon Utilization and Element Cycling Functions of Hydrothermarchaeota in Hydrothermal Sediment.</title>
        <authorList>
            <person name="Zhou Z."/>
            <person name="Liu Y."/>
            <person name="Xu W."/>
            <person name="Pan J."/>
            <person name="Luo Z.H."/>
            <person name="Li M."/>
        </authorList>
    </citation>
    <scope>NUCLEOTIDE SEQUENCE [LARGE SCALE GENOMIC DNA]</scope>
    <source>
        <strain evidence="1">HyVt-389</strain>
    </source>
</reference>
<sequence length="138" mass="16552">MGKCVNGLMRERQRKIDKLNAHRRKVANMYKTLLKELNIEPPYEPEYAVHTYLKFPLLVKDRKKFFKKAEKEKIELGDWFISPIHPITKNLEYWHYKWEKILSPKKSPSILLTYQYIQMSCSPRGAGQFYVPPLFTFL</sequence>
<dbReference type="Pfam" id="PF01041">
    <property type="entry name" value="DegT_DnrJ_EryC1"/>
    <property type="match status" value="1"/>
</dbReference>
<name>A0A7C2ADV7_DESA2</name>
<dbReference type="InterPro" id="IPR000653">
    <property type="entry name" value="DegT/StrS_aminotransferase"/>
</dbReference>
<evidence type="ECO:0000313" key="1">
    <source>
        <dbReference type="EMBL" id="HEC67973.1"/>
    </source>
</evidence>